<feature type="region of interest" description="Disordered" evidence="7">
    <location>
        <begin position="512"/>
        <end position="542"/>
    </location>
</feature>
<evidence type="ECO:0000259" key="9">
    <source>
        <dbReference type="Pfam" id="PF01447"/>
    </source>
</evidence>
<dbReference type="InterPro" id="IPR050728">
    <property type="entry name" value="Zinc_Metalloprotease_M4"/>
</dbReference>
<dbReference type="InterPro" id="IPR027268">
    <property type="entry name" value="Peptidase_M4/M1_CTD_sf"/>
</dbReference>
<dbReference type="Gene3D" id="1.10.390.10">
    <property type="entry name" value="Neutral Protease Domain 2"/>
    <property type="match status" value="1"/>
</dbReference>
<feature type="chain" id="PRO_5046633796" evidence="8">
    <location>
        <begin position="30"/>
        <end position="684"/>
    </location>
</feature>
<dbReference type="Gene3D" id="3.10.170.10">
    <property type="match status" value="1"/>
</dbReference>
<dbReference type="Pfam" id="PF07504">
    <property type="entry name" value="FTP"/>
    <property type="match status" value="1"/>
</dbReference>
<evidence type="ECO:0000256" key="4">
    <source>
        <dbReference type="ARBA" id="ARBA00022801"/>
    </source>
</evidence>
<dbReference type="Proteomes" id="UP001589894">
    <property type="component" value="Unassembled WGS sequence"/>
</dbReference>
<accession>A0ABV6P6G4</accession>
<evidence type="ECO:0000313" key="13">
    <source>
        <dbReference type="Proteomes" id="UP001589894"/>
    </source>
</evidence>
<gene>
    <name evidence="12" type="ORF">ACFFHU_31240</name>
</gene>
<name>A0ABV6P6G4_9ACTN</name>
<evidence type="ECO:0000256" key="7">
    <source>
        <dbReference type="SAM" id="MobiDB-lite"/>
    </source>
</evidence>
<dbReference type="InterPro" id="IPR001570">
    <property type="entry name" value="Peptidase_M4_C_domain"/>
</dbReference>
<comment type="caution">
    <text evidence="12">The sequence shown here is derived from an EMBL/GenBank/DDBJ whole genome shotgun (WGS) entry which is preliminary data.</text>
</comment>
<evidence type="ECO:0000259" key="11">
    <source>
        <dbReference type="Pfam" id="PF07504"/>
    </source>
</evidence>
<proteinExistence type="predicted"/>
<feature type="domain" description="Peptidase M4" evidence="9">
    <location>
        <begin position="201"/>
        <end position="337"/>
    </location>
</feature>
<dbReference type="InterPro" id="IPR011096">
    <property type="entry name" value="FTP_domain"/>
</dbReference>
<organism evidence="12 13">
    <name type="scientific">Plantactinospora siamensis</name>
    <dbReference type="NCBI Taxonomy" id="555372"/>
    <lineage>
        <taxon>Bacteria</taxon>
        <taxon>Bacillati</taxon>
        <taxon>Actinomycetota</taxon>
        <taxon>Actinomycetes</taxon>
        <taxon>Micromonosporales</taxon>
        <taxon>Micromonosporaceae</taxon>
        <taxon>Plantactinospora</taxon>
    </lineage>
</organism>
<dbReference type="RefSeq" id="WP_377344144.1">
    <property type="nucleotide sequence ID" value="NZ_JBHLUE010000036.1"/>
</dbReference>
<dbReference type="CDD" id="cd09597">
    <property type="entry name" value="M4_TLP"/>
    <property type="match status" value="1"/>
</dbReference>
<evidence type="ECO:0000256" key="5">
    <source>
        <dbReference type="ARBA" id="ARBA00022833"/>
    </source>
</evidence>
<reference evidence="12 13" key="1">
    <citation type="submission" date="2024-09" db="EMBL/GenBank/DDBJ databases">
        <authorList>
            <person name="Sun Q."/>
            <person name="Mori K."/>
        </authorList>
    </citation>
    <scope>NUCLEOTIDE SEQUENCE [LARGE SCALE GENOMIC DNA]</scope>
    <source>
        <strain evidence="12 13">TBRC 2205</strain>
    </source>
</reference>
<keyword evidence="13" id="KW-1185">Reference proteome</keyword>
<sequence length="684" mass="70596">MKFSFRLTALCGAAAAGLAAAGTAMAVQAAPPAPTPDAAQARSLAVNAASALVASRPSYLHASADDAFVQHPVISSAGTQYIPYDRTYKGLPVVGGDFVIATNASGQVVASSVAQNQTISGLATSPKLTAGSAAATARKQLRSVTAVEGTRLVVYTLDSAPTLAWETTVRGTGKEGYSRLTVDVDAASGKVLHTQEHVVEGTGNTAWNGPKPVTLNTTQSGGTYYMKDPTVTNLSCQDAANNTTFSGPDDVWGNGNATNRETGCADALFVAQTEVKMLSQWLGRNAMDGSGGSWPMRVGLNDQNAYYDGTQVQIGKNTAGQWISSLDVVGHEMGHGVDDHTPGGISNGNTQEFVADTFGAATEWYANEPAGYDTPDFTVGETINLVGSGPIRNMYNPSALGDSNCYSSSIPTQEVHAAAGPGNHWFYLLAEGTNPTNGQPTSSTCNGTTITGLGIQNAMKIMYNAMLLKTSSSSYLKYRTWTLTAAKNLFPGSCTQFNTVKAAWDAVSVPAQSGDPTCTGGTPSPTPTPTSTGGGGCSGQKLANPGFESGNVSWSTTSGVIDSSASEPAHSGSYKAWLNGYGTTHTDTASQSVTIPAGCRATLSFWLHIDTAESGSTAYDKLTVKAGSTTLATYSNVNAASGYSQKSFDVSSLAGQTVTVSFSGTEDSSLQTSFVVDDTALTLG</sequence>
<dbReference type="InterPro" id="IPR013856">
    <property type="entry name" value="Peptidase_M4_domain"/>
</dbReference>
<dbReference type="SUPFAM" id="SSF55486">
    <property type="entry name" value="Metalloproteases ('zincins'), catalytic domain"/>
    <property type="match status" value="1"/>
</dbReference>
<dbReference type="Gene3D" id="2.60.120.260">
    <property type="entry name" value="Galactose-binding domain-like"/>
    <property type="match status" value="1"/>
</dbReference>
<feature type="domain" description="FTP" evidence="11">
    <location>
        <begin position="77"/>
        <end position="110"/>
    </location>
</feature>
<dbReference type="Pfam" id="PF01447">
    <property type="entry name" value="Peptidase_M4"/>
    <property type="match status" value="1"/>
</dbReference>
<dbReference type="PANTHER" id="PTHR33794">
    <property type="entry name" value="BACILLOLYSIN"/>
    <property type="match status" value="1"/>
</dbReference>
<evidence type="ECO:0000256" key="6">
    <source>
        <dbReference type="ARBA" id="ARBA00023049"/>
    </source>
</evidence>
<feature type="signal peptide" evidence="8">
    <location>
        <begin position="1"/>
        <end position="29"/>
    </location>
</feature>
<dbReference type="Pfam" id="PF02868">
    <property type="entry name" value="Peptidase_M4_C"/>
    <property type="match status" value="1"/>
</dbReference>
<feature type="domain" description="Peptidase M4 C-terminal" evidence="10">
    <location>
        <begin position="348"/>
        <end position="509"/>
    </location>
</feature>
<evidence type="ECO:0000256" key="3">
    <source>
        <dbReference type="ARBA" id="ARBA00022729"/>
    </source>
</evidence>
<keyword evidence="5" id="KW-0862">Zinc</keyword>
<keyword evidence="2" id="KW-0479">Metal-binding</keyword>
<keyword evidence="1" id="KW-0645">Protease</keyword>
<dbReference type="Gene3D" id="3.10.450.490">
    <property type="match status" value="1"/>
</dbReference>
<evidence type="ECO:0000256" key="8">
    <source>
        <dbReference type="SAM" id="SignalP"/>
    </source>
</evidence>
<dbReference type="EMBL" id="JBHLUE010000036">
    <property type="protein sequence ID" value="MFC0568595.1"/>
    <property type="molecule type" value="Genomic_DNA"/>
</dbReference>
<keyword evidence="3 8" id="KW-0732">Signal</keyword>
<evidence type="ECO:0000259" key="10">
    <source>
        <dbReference type="Pfam" id="PF02868"/>
    </source>
</evidence>
<keyword evidence="6" id="KW-0482">Metalloprotease</keyword>
<dbReference type="PANTHER" id="PTHR33794:SF1">
    <property type="entry name" value="BACILLOLYSIN"/>
    <property type="match status" value="1"/>
</dbReference>
<keyword evidence="4" id="KW-0378">Hydrolase</keyword>
<protein>
    <submittedName>
        <fullName evidence="12">M4 family metallopeptidase</fullName>
    </submittedName>
</protein>
<evidence type="ECO:0000256" key="2">
    <source>
        <dbReference type="ARBA" id="ARBA00022723"/>
    </source>
</evidence>
<evidence type="ECO:0000256" key="1">
    <source>
        <dbReference type="ARBA" id="ARBA00022670"/>
    </source>
</evidence>
<evidence type="ECO:0000313" key="12">
    <source>
        <dbReference type="EMBL" id="MFC0568595.1"/>
    </source>
</evidence>